<keyword evidence="4" id="KW-1185">Reference proteome</keyword>
<dbReference type="PROSITE" id="PS50105">
    <property type="entry name" value="SAM_DOMAIN"/>
    <property type="match status" value="1"/>
</dbReference>
<dbReference type="PANTHER" id="PTHR10627">
    <property type="entry name" value="SCP160"/>
    <property type="match status" value="1"/>
</dbReference>
<dbReference type="PANTHER" id="PTHR10627:SF68">
    <property type="entry name" value="F26K24.15 PROTEIN-RELATED"/>
    <property type="match status" value="1"/>
</dbReference>
<keyword evidence="1" id="KW-0677">Repeat</keyword>
<evidence type="ECO:0000256" key="2">
    <source>
        <dbReference type="SAM" id="MobiDB-lite"/>
    </source>
</evidence>
<dbReference type="GeneID" id="105173953"/>
<dbReference type="SUPFAM" id="SSF47769">
    <property type="entry name" value="SAM/Pointed domain"/>
    <property type="match status" value="1"/>
</dbReference>
<dbReference type="SMART" id="SM00454">
    <property type="entry name" value="SAM"/>
    <property type="match status" value="1"/>
</dbReference>
<dbReference type="Pfam" id="PF07647">
    <property type="entry name" value="SAM_2"/>
    <property type="match status" value="1"/>
</dbReference>
<evidence type="ECO:0000313" key="5">
    <source>
        <dbReference type="RefSeq" id="XP_011094189.1"/>
    </source>
</evidence>
<dbReference type="Proteomes" id="UP000504604">
    <property type="component" value="Linkage group LG11"/>
</dbReference>
<dbReference type="RefSeq" id="XP_011094189.1">
    <property type="nucleotide sequence ID" value="XM_011095887.2"/>
</dbReference>
<dbReference type="AlphaFoldDB" id="A0A6I9U1Y7"/>
<feature type="region of interest" description="Disordered" evidence="2">
    <location>
        <begin position="220"/>
        <end position="241"/>
    </location>
</feature>
<organism evidence="4 5">
    <name type="scientific">Sesamum indicum</name>
    <name type="common">Oriental sesame</name>
    <name type="synonym">Sesamum orientale</name>
    <dbReference type="NCBI Taxonomy" id="4182"/>
    <lineage>
        <taxon>Eukaryota</taxon>
        <taxon>Viridiplantae</taxon>
        <taxon>Streptophyta</taxon>
        <taxon>Embryophyta</taxon>
        <taxon>Tracheophyta</taxon>
        <taxon>Spermatophyta</taxon>
        <taxon>Magnoliopsida</taxon>
        <taxon>eudicotyledons</taxon>
        <taxon>Gunneridae</taxon>
        <taxon>Pentapetalae</taxon>
        <taxon>asterids</taxon>
        <taxon>lamiids</taxon>
        <taxon>Lamiales</taxon>
        <taxon>Pedaliaceae</taxon>
        <taxon>Sesamum</taxon>
    </lineage>
</organism>
<feature type="region of interest" description="Disordered" evidence="2">
    <location>
        <begin position="129"/>
        <end position="187"/>
    </location>
</feature>
<name>A0A6I9U1Y7_SESIN</name>
<reference evidence="5" key="1">
    <citation type="submission" date="2025-08" db="UniProtKB">
        <authorList>
            <consortium name="RefSeq"/>
        </authorList>
    </citation>
    <scope>IDENTIFICATION</scope>
</reference>
<dbReference type="OrthoDB" id="271862at2759"/>
<accession>A0A6I9U1Y7</accession>
<proteinExistence type="predicted"/>
<evidence type="ECO:0000313" key="4">
    <source>
        <dbReference type="Proteomes" id="UP000504604"/>
    </source>
</evidence>
<feature type="domain" description="SAM" evidence="3">
    <location>
        <begin position="276"/>
        <end position="334"/>
    </location>
</feature>
<dbReference type="KEGG" id="sind:105173953"/>
<sequence>MSKIFKQYVGSKRSSHTYKLHMCSSSRRYGLNKVLNCTVQERTVERLKRRSSWKLCDYPVIFTSKNNLCWALLHQLNHSGIQLMVKLKQRHIRSAPGKKRQNQRSTETDPPDDEDWMVVKKQRITILIPPLPNKVHTTTPNVRESQVQEKPRNTNSQSPKKTNSELQYPSRASASKQSVHETEKSISLPQEQAIHHPVTVHPSEPNLTLQKPSSLSYRIASDNSPRRSFRDNMGIGKCSTPRGRKRMMIHADSSAFLDPRMRASHLEKKLKKAGGMENWLVSLGLTRFVKVFQRRSITKFQLANLTMKKLKDMGTDAVGPRRKLMHAIDCLCEPHCFQHH</sequence>
<gene>
    <name evidence="5" type="primary">LOC105173953</name>
</gene>
<dbReference type="InterPro" id="IPR001660">
    <property type="entry name" value="SAM"/>
</dbReference>
<feature type="compositionally biased region" description="Basic residues" evidence="2">
    <location>
        <begin position="92"/>
        <end position="102"/>
    </location>
</feature>
<evidence type="ECO:0000256" key="1">
    <source>
        <dbReference type="ARBA" id="ARBA00022737"/>
    </source>
</evidence>
<dbReference type="Gene3D" id="1.10.150.50">
    <property type="entry name" value="Transcription Factor, Ets-1"/>
    <property type="match status" value="1"/>
</dbReference>
<dbReference type="InParanoid" id="A0A6I9U1Y7"/>
<evidence type="ECO:0000259" key="3">
    <source>
        <dbReference type="PROSITE" id="PS50105"/>
    </source>
</evidence>
<feature type="compositionally biased region" description="Polar residues" evidence="2">
    <location>
        <begin position="135"/>
        <end position="145"/>
    </location>
</feature>
<protein>
    <submittedName>
        <fullName evidence="5">Uncharacterized protein LOC105173953</fullName>
    </submittedName>
</protein>
<feature type="compositionally biased region" description="Polar residues" evidence="2">
    <location>
        <begin position="153"/>
        <end position="177"/>
    </location>
</feature>
<dbReference type="CDD" id="cd09487">
    <property type="entry name" value="SAM_superfamily"/>
    <property type="match status" value="1"/>
</dbReference>
<feature type="region of interest" description="Disordered" evidence="2">
    <location>
        <begin position="92"/>
        <end position="116"/>
    </location>
</feature>
<dbReference type="InterPro" id="IPR013761">
    <property type="entry name" value="SAM/pointed_sf"/>
</dbReference>